<evidence type="ECO:0000256" key="1">
    <source>
        <dbReference type="ARBA" id="ARBA00006767"/>
    </source>
</evidence>
<feature type="domain" description="S1 motif" evidence="4">
    <location>
        <begin position="378"/>
        <end position="456"/>
    </location>
</feature>
<accession>A0AA41Q3B2</accession>
<evidence type="ECO:0000256" key="2">
    <source>
        <dbReference type="ARBA" id="ARBA00022980"/>
    </source>
</evidence>
<feature type="domain" description="S1 motif" evidence="4">
    <location>
        <begin position="473"/>
        <end position="567"/>
    </location>
</feature>
<evidence type="ECO:0000313" key="6">
    <source>
        <dbReference type="Proteomes" id="UP001165378"/>
    </source>
</evidence>
<reference evidence="5" key="1">
    <citation type="submission" date="2022-01" db="EMBL/GenBank/DDBJ databases">
        <title>Genome-Based Taxonomic Classification of the Phylum Actinobacteria.</title>
        <authorList>
            <person name="Gao Y."/>
        </authorList>
    </citation>
    <scope>NUCLEOTIDE SEQUENCE</scope>
    <source>
        <strain evidence="5">KLBMP 8922</strain>
    </source>
</reference>
<protein>
    <recommendedName>
        <fullName evidence="4">S1 motif domain-containing protein</fullName>
    </recommendedName>
</protein>
<evidence type="ECO:0000259" key="4">
    <source>
        <dbReference type="PROSITE" id="PS50126"/>
    </source>
</evidence>
<dbReference type="RefSeq" id="WP_235055424.1">
    <property type="nucleotide sequence ID" value="NZ_JAKFHA010000018.1"/>
</dbReference>
<evidence type="ECO:0000256" key="3">
    <source>
        <dbReference type="ARBA" id="ARBA00023274"/>
    </source>
</evidence>
<dbReference type="GO" id="GO:0003729">
    <property type="term" value="F:mRNA binding"/>
    <property type="evidence" value="ECO:0007669"/>
    <property type="project" value="TreeGrafter"/>
</dbReference>
<dbReference type="AlphaFoldDB" id="A0AA41Q3B2"/>
<dbReference type="GO" id="GO:0003735">
    <property type="term" value="F:structural constituent of ribosome"/>
    <property type="evidence" value="ECO:0007669"/>
    <property type="project" value="TreeGrafter"/>
</dbReference>
<dbReference type="PANTHER" id="PTHR10724">
    <property type="entry name" value="30S RIBOSOMAL PROTEIN S1"/>
    <property type="match status" value="1"/>
</dbReference>
<dbReference type="SUPFAM" id="SSF50249">
    <property type="entry name" value="Nucleic acid-binding proteins"/>
    <property type="match status" value="1"/>
</dbReference>
<sequence>MAPFVYRISLAAPDPGTTVAALGSQASATPAAAADRPVPARRRLADACVAAVAGFAFDAGAAQLVVDNPMLDGFFSFAMPSPRRPAPGLEGLFPPDGSGFHDGARLPLSIGLELVRAMVLQEGVWCRLHGGDSRDGGFFVHVGYEDDIYVGGDRPFTEAAARARVLGLQVARVAESPFAPDADEVAGPGEEPAADDAFWTAVAELAAERGSVLLEEQYVGNAYRRHWISAAGATPAMRTVEEVRGVLGPRARLAVWPDAGDDEAEAEAKTGAKTESETVRAAVRRQDCLQLLVRYCPDGRFHPEMIAEPHVARADVPDPTGCPARGHRSALVPLLRTDRRPLLAAVVPDADGVVRARWRTDATPADRRRAYLAGLRVGDVVSGVVSPAWTEVGVYVELDVPWEVSAWGTVMGVVRFPHLSWTRVDSVGDVAPPGAAVRARVQDIDWAREHVYLSVRALQPDPWRQYADTVEDGEIVRGVVDSVRAVAGARVDTPADTTADMREGTGIDANTGTNTGTVVIRLADAVEAVVSGDDFAGHGAEAVPGDEVFVRITHVDRDQRRIAVSLAAAIAWFGDDLDDEDGGSFHPGHYGMNIDYDKNGDYVYPVGFDVDAEEWLPGFDDERRTWEQRYLAAEARFEAHKAYVLRTRERATAARGVAGAAPLPGPSGT</sequence>
<dbReference type="CDD" id="cd00164">
    <property type="entry name" value="S1_like"/>
    <property type="match status" value="1"/>
</dbReference>
<gene>
    <name evidence="5" type="ORF">LZ495_26595</name>
</gene>
<dbReference type="GO" id="GO:0022627">
    <property type="term" value="C:cytosolic small ribosomal subunit"/>
    <property type="evidence" value="ECO:0007669"/>
    <property type="project" value="TreeGrafter"/>
</dbReference>
<dbReference type="Gene3D" id="2.40.50.140">
    <property type="entry name" value="Nucleic acid-binding proteins"/>
    <property type="match status" value="2"/>
</dbReference>
<dbReference type="SMART" id="SM00316">
    <property type="entry name" value="S1"/>
    <property type="match status" value="2"/>
</dbReference>
<dbReference type="PANTHER" id="PTHR10724:SF7">
    <property type="entry name" value="SMALL RIBOSOMAL SUBUNIT PROTEIN BS1C"/>
    <property type="match status" value="1"/>
</dbReference>
<name>A0AA41Q3B2_9ACTN</name>
<dbReference type="InterPro" id="IPR003029">
    <property type="entry name" value="S1_domain"/>
</dbReference>
<dbReference type="GO" id="GO:0006412">
    <property type="term" value="P:translation"/>
    <property type="evidence" value="ECO:0007669"/>
    <property type="project" value="TreeGrafter"/>
</dbReference>
<dbReference type="EMBL" id="JAKFHA010000018">
    <property type="protein sequence ID" value="MCF2530764.1"/>
    <property type="molecule type" value="Genomic_DNA"/>
</dbReference>
<dbReference type="Proteomes" id="UP001165378">
    <property type="component" value="Unassembled WGS sequence"/>
</dbReference>
<evidence type="ECO:0000313" key="5">
    <source>
        <dbReference type="EMBL" id="MCF2530764.1"/>
    </source>
</evidence>
<dbReference type="InterPro" id="IPR012340">
    <property type="entry name" value="NA-bd_OB-fold"/>
</dbReference>
<organism evidence="5 6">
    <name type="scientific">Yinghuangia soli</name>
    <dbReference type="NCBI Taxonomy" id="2908204"/>
    <lineage>
        <taxon>Bacteria</taxon>
        <taxon>Bacillati</taxon>
        <taxon>Actinomycetota</taxon>
        <taxon>Actinomycetes</taxon>
        <taxon>Kitasatosporales</taxon>
        <taxon>Streptomycetaceae</taxon>
        <taxon>Yinghuangia</taxon>
    </lineage>
</organism>
<dbReference type="InterPro" id="IPR050437">
    <property type="entry name" value="Ribos_protein_bS1-like"/>
</dbReference>
<keyword evidence="2" id="KW-0689">Ribosomal protein</keyword>
<proteinExistence type="inferred from homology"/>
<keyword evidence="6" id="KW-1185">Reference proteome</keyword>
<comment type="caution">
    <text evidence="5">The sequence shown here is derived from an EMBL/GenBank/DDBJ whole genome shotgun (WGS) entry which is preliminary data.</text>
</comment>
<comment type="similarity">
    <text evidence="1">Belongs to the bacterial ribosomal protein bS1 family.</text>
</comment>
<dbReference type="PROSITE" id="PS50126">
    <property type="entry name" value="S1"/>
    <property type="match status" value="2"/>
</dbReference>
<keyword evidence="3" id="KW-0687">Ribonucleoprotein</keyword>